<dbReference type="PROSITE" id="PS51257">
    <property type="entry name" value="PROKAR_LIPOPROTEIN"/>
    <property type="match status" value="1"/>
</dbReference>
<keyword evidence="3" id="KW-0998">Cell outer membrane</keyword>
<keyword evidence="2 4" id="KW-0472">Membrane</keyword>
<dbReference type="InterPro" id="IPR036737">
    <property type="entry name" value="OmpA-like_sf"/>
</dbReference>
<dbReference type="InterPro" id="IPR050330">
    <property type="entry name" value="Bact_OuterMem_StrucFunc"/>
</dbReference>
<dbReference type="PANTHER" id="PTHR30329:SF21">
    <property type="entry name" value="LIPOPROTEIN YIAD-RELATED"/>
    <property type="match status" value="1"/>
</dbReference>
<organism evidence="6 7">
    <name type="scientific">Maritimibacter fusiformis</name>
    <dbReference type="NCBI Taxonomy" id="2603819"/>
    <lineage>
        <taxon>Bacteria</taxon>
        <taxon>Pseudomonadati</taxon>
        <taxon>Pseudomonadota</taxon>
        <taxon>Alphaproteobacteria</taxon>
        <taxon>Rhodobacterales</taxon>
        <taxon>Roseobacteraceae</taxon>
        <taxon>Maritimibacter</taxon>
    </lineage>
</organism>
<comment type="caution">
    <text evidence="6">The sequence shown here is derived from an EMBL/GenBank/DDBJ whole genome shotgun (WGS) entry which is preliminary data.</text>
</comment>
<dbReference type="PANTHER" id="PTHR30329">
    <property type="entry name" value="STATOR ELEMENT OF FLAGELLAR MOTOR COMPLEX"/>
    <property type="match status" value="1"/>
</dbReference>
<dbReference type="RefSeq" id="WP_148378877.1">
    <property type="nucleotide sequence ID" value="NZ_VSIY01000013.1"/>
</dbReference>
<protein>
    <submittedName>
        <fullName evidence="6">OmpA family protein</fullName>
    </submittedName>
</protein>
<feature type="domain" description="OmpA-like" evidence="5">
    <location>
        <begin position="93"/>
        <end position="209"/>
    </location>
</feature>
<dbReference type="CDD" id="cd07185">
    <property type="entry name" value="OmpA_C-like"/>
    <property type="match status" value="1"/>
</dbReference>
<gene>
    <name evidence="6" type="ORF">FVF75_13540</name>
</gene>
<dbReference type="EMBL" id="VSIY01000013">
    <property type="protein sequence ID" value="TYB80648.1"/>
    <property type="molecule type" value="Genomic_DNA"/>
</dbReference>
<dbReference type="InterPro" id="IPR006665">
    <property type="entry name" value="OmpA-like"/>
</dbReference>
<accession>A0A5D0RJ12</accession>
<dbReference type="PRINTS" id="PR01021">
    <property type="entry name" value="OMPADOMAIN"/>
</dbReference>
<dbReference type="Proteomes" id="UP000322080">
    <property type="component" value="Unassembled WGS sequence"/>
</dbReference>
<dbReference type="GO" id="GO:0009279">
    <property type="term" value="C:cell outer membrane"/>
    <property type="evidence" value="ECO:0007669"/>
    <property type="project" value="UniProtKB-SubCell"/>
</dbReference>
<dbReference type="AlphaFoldDB" id="A0A5D0RJ12"/>
<evidence type="ECO:0000256" key="4">
    <source>
        <dbReference type="PROSITE-ProRule" id="PRU00473"/>
    </source>
</evidence>
<reference evidence="6 7" key="1">
    <citation type="submission" date="2019-08" db="EMBL/GenBank/DDBJ databases">
        <title>Identification of a novel species of the genus Boseongicola.</title>
        <authorList>
            <person name="Zhang X.-Q."/>
        </authorList>
    </citation>
    <scope>NUCLEOTIDE SEQUENCE [LARGE SCALE GENOMIC DNA]</scope>
    <source>
        <strain evidence="6 7">HY14</strain>
    </source>
</reference>
<name>A0A5D0RJ12_9RHOB</name>
<evidence type="ECO:0000259" key="5">
    <source>
        <dbReference type="PROSITE" id="PS51123"/>
    </source>
</evidence>
<evidence type="ECO:0000313" key="7">
    <source>
        <dbReference type="Proteomes" id="UP000322080"/>
    </source>
</evidence>
<keyword evidence="7" id="KW-1185">Reference proteome</keyword>
<dbReference type="Pfam" id="PF00691">
    <property type="entry name" value="OmpA"/>
    <property type="match status" value="1"/>
</dbReference>
<sequence length="209" mass="20830">MPNLKPALALPLAAVLALTACETAGPRERTGATVGAVGGGLLGAALGRSPGAAAAGAVAGGIVGGAIGHGLDKQAGELRSAFGDSRIGVVNTGSALIVTMPQDILFATDSATLTGTLQSDLGVLARHLQKYPNSTVQVIGHTDNVGEANYNLNLSRRRAAAVTAVLVSNGVSSGRIATIGKGEDQPIASNLSAAGRAQNRRVEIIIIPN</sequence>
<comment type="subcellular location">
    <subcellularLocation>
        <location evidence="1">Cell outer membrane</location>
    </subcellularLocation>
</comment>
<evidence type="ECO:0000256" key="2">
    <source>
        <dbReference type="ARBA" id="ARBA00023136"/>
    </source>
</evidence>
<proteinExistence type="predicted"/>
<dbReference type="SUPFAM" id="SSF103088">
    <property type="entry name" value="OmpA-like"/>
    <property type="match status" value="1"/>
</dbReference>
<evidence type="ECO:0000256" key="1">
    <source>
        <dbReference type="ARBA" id="ARBA00004442"/>
    </source>
</evidence>
<evidence type="ECO:0000313" key="6">
    <source>
        <dbReference type="EMBL" id="TYB80648.1"/>
    </source>
</evidence>
<dbReference type="Gene3D" id="3.30.1330.60">
    <property type="entry name" value="OmpA-like domain"/>
    <property type="match status" value="1"/>
</dbReference>
<dbReference type="PROSITE" id="PS51123">
    <property type="entry name" value="OMPA_2"/>
    <property type="match status" value="1"/>
</dbReference>
<evidence type="ECO:0000256" key="3">
    <source>
        <dbReference type="ARBA" id="ARBA00023237"/>
    </source>
</evidence>
<dbReference type="InterPro" id="IPR006664">
    <property type="entry name" value="OMP_bac"/>
</dbReference>